<dbReference type="Proteomes" id="UP000032749">
    <property type="component" value="Chromosome"/>
</dbReference>
<evidence type="ECO:0000313" key="1">
    <source>
        <dbReference type="EMBL" id="CCK77845.1"/>
    </source>
</evidence>
<proteinExistence type="predicted"/>
<reference evidence="1 2" key="1">
    <citation type="journal article" date="2013" name="Nat. Commun.">
        <title>Genome sequence and functional genomic analysis of the oil-degrading bacterium Oleispira antarctica.</title>
        <authorList>
            <person name="Kube M."/>
            <person name="Chernikova T.N."/>
            <person name="Al-Ramahi Y."/>
            <person name="Beloqui A."/>
            <person name="Lopez-Cortez N."/>
            <person name="Guazzaroni M.E."/>
            <person name="Heipieper H.J."/>
            <person name="Klages S."/>
            <person name="Kotsyurbenko O.R."/>
            <person name="Langer I."/>
            <person name="Nechitaylo T.Y."/>
            <person name="Lunsdorf H."/>
            <person name="Fernandez M."/>
            <person name="Juarez S."/>
            <person name="Ciordia S."/>
            <person name="Singer A."/>
            <person name="Kagan O."/>
            <person name="Egorova O."/>
            <person name="Petit P.A."/>
            <person name="Stogios P."/>
            <person name="Kim Y."/>
            <person name="Tchigvintsev A."/>
            <person name="Flick R."/>
            <person name="Denaro R."/>
            <person name="Genovese M."/>
            <person name="Albar J.P."/>
            <person name="Reva O.N."/>
            <person name="Martinez-Gomariz M."/>
            <person name="Tran H."/>
            <person name="Ferrer M."/>
            <person name="Savchenko A."/>
            <person name="Yakunin A.F."/>
            <person name="Yakimov M.M."/>
            <person name="Golyshina O.V."/>
            <person name="Reinhardt R."/>
            <person name="Golyshin P.N."/>
        </authorList>
    </citation>
    <scope>NUCLEOTIDE SEQUENCE [LARGE SCALE GENOMIC DNA]</scope>
</reference>
<dbReference type="AlphaFoldDB" id="R4YSD0"/>
<dbReference type="InterPro" id="IPR005358">
    <property type="entry name" value="Puta_zinc/iron-chelating_dom"/>
</dbReference>
<dbReference type="HOGENOM" id="CLU_151365_0_0_6"/>
<dbReference type="STRING" id="698738.OLEAN_C36690"/>
<organism evidence="1 2">
    <name type="scientific">Oleispira antarctica RB-8</name>
    <dbReference type="NCBI Taxonomy" id="698738"/>
    <lineage>
        <taxon>Bacteria</taxon>
        <taxon>Pseudomonadati</taxon>
        <taxon>Pseudomonadota</taxon>
        <taxon>Gammaproteobacteria</taxon>
        <taxon>Oceanospirillales</taxon>
        <taxon>Oceanospirillaceae</taxon>
        <taxon>Oleispira</taxon>
    </lineage>
</organism>
<dbReference type="EMBL" id="FO203512">
    <property type="protein sequence ID" value="CCK77845.1"/>
    <property type="molecule type" value="Genomic_DNA"/>
</dbReference>
<gene>
    <name evidence="1" type="ORF">OLEAN_C36690</name>
</gene>
<protein>
    <recommendedName>
        <fullName evidence="3">Fe-S-cluster oxidoreductase</fullName>
    </recommendedName>
</protein>
<evidence type="ECO:0008006" key="3">
    <source>
        <dbReference type="Google" id="ProtNLM"/>
    </source>
</evidence>
<keyword evidence="2" id="KW-1185">Reference proteome</keyword>
<evidence type="ECO:0000313" key="2">
    <source>
        <dbReference type="Proteomes" id="UP000032749"/>
    </source>
</evidence>
<sequence length="93" mass="10554">MTIELVNLPSEEITCSTCKANCCQLEVMLITDTGVPEKFIAEDKWGSMSMARLDDGWCAALDRATMLCSIYEQRPWICREFEMGGYECLAERT</sequence>
<dbReference type="OrthoDB" id="71604at2"/>
<name>R4YSD0_OLEAN</name>
<dbReference type="PATRIC" id="fig|698738.3.peg.3816"/>
<dbReference type="Pfam" id="PF03692">
    <property type="entry name" value="CxxCxxCC"/>
    <property type="match status" value="1"/>
</dbReference>
<dbReference type="KEGG" id="oai:OLEAN_C36690"/>
<accession>R4YSD0</accession>